<evidence type="ECO:0000256" key="3">
    <source>
        <dbReference type="RuleBase" id="RU000489"/>
    </source>
</evidence>
<dbReference type="Pfam" id="PF00704">
    <property type="entry name" value="Glyco_hydro_18"/>
    <property type="match status" value="1"/>
</dbReference>
<evidence type="ECO:0000313" key="7">
    <source>
        <dbReference type="Proteomes" id="UP000245119"/>
    </source>
</evidence>
<evidence type="ECO:0000259" key="5">
    <source>
        <dbReference type="PROSITE" id="PS51910"/>
    </source>
</evidence>
<dbReference type="InterPro" id="IPR001579">
    <property type="entry name" value="Glyco_hydro_18_chit_AS"/>
</dbReference>
<keyword evidence="7" id="KW-1185">Reference proteome</keyword>
<dbReference type="PANTHER" id="PTHR11177">
    <property type="entry name" value="CHITINASE"/>
    <property type="match status" value="1"/>
</dbReference>
<feature type="domain" description="GH18" evidence="5">
    <location>
        <begin position="1"/>
        <end position="129"/>
    </location>
</feature>
<reference evidence="6 7" key="1">
    <citation type="submission" date="2018-04" db="EMBL/GenBank/DDBJ databases">
        <title>The genome of golden apple snail Pomacea canaliculata provides insight into stress tolerance and invasive adaptation.</title>
        <authorList>
            <person name="Liu C."/>
            <person name="Liu B."/>
            <person name="Ren Y."/>
            <person name="Zhang Y."/>
            <person name="Wang H."/>
            <person name="Li S."/>
            <person name="Jiang F."/>
            <person name="Yin L."/>
            <person name="Zhang G."/>
            <person name="Qian W."/>
            <person name="Fan W."/>
        </authorList>
    </citation>
    <scope>NUCLEOTIDE SEQUENCE [LARGE SCALE GENOMIC DNA]</scope>
    <source>
        <strain evidence="6">SZHN2017</strain>
        <tissue evidence="6">Muscle</tissue>
    </source>
</reference>
<dbReference type="SUPFAM" id="SSF51445">
    <property type="entry name" value="(Trans)glycosidases"/>
    <property type="match status" value="1"/>
</dbReference>
<dbReference type="GO" id="GO:0005975">
    <property type="term" value="P:carbohydrate metabolic process"/>
    <property type="evidence" value="ECO:0007669"/>
    <property type="project" value="InterPro"/>
</dbReference>
<dbReference type="GO" id="GO:0005576">
    <property type="term" value="C:extracellular region"/>
    <property type="evidence" value="ECO:0007669"/>
    <property type="project" value="TreeGrafter"/>
</dbReference>
<proteinExistence type="inferred from homology"/>
<dbReference type="PROSITE" id="PS51910">
    <property type="entry name" value="GH18_2"/>
    <property type="match status" value="1"/>
</dbReference>
<gene>
    <name evidence="6" type="ORF">C0Q70_00557</name>
</gene>
<dbReference type="GO" id="GO:0008061">
    <property type="term" value="F:chitin binding"/>
    <property type="evidence" value="ECO:0007669"/>
    <property type="project" value="TreeGrafter"/>
</dbReference>
<name>A0A2T7PX08_POMCA</name>
<evidence type="ECO:0000256" key="1">
    <source>
        <dbReference type="ARBA" id="ARBA00022801"/>
    </source>
</evidence>
<dbReference type="InterPro" id="IPR001223">
    <property type="entry name" value="Glyco_hydro18_cat"/>
</dbReference>
<dbReference type="Proteomes" id="UP000245119">
    <property type="component" value="Linkage Group LG1"/>
</dbReference>
<keyword evidence="1 3" id="KW-0378">Hydrolase</keyword>
<dbReference type="GO" id="GO:0004568">
    <property type="term" value="F:chitinase activity"/>
    <property type="evidence" value="ECO:0007669"/>
    <property type="project" value="TreeGrafter"/>
</dbReference>
<evidence type="ECO:0000313" key="6">
    <source>
        <dbReference type="EMBL" id="PVD37955.1"/>
    </source>
</evidence>
<dbReference type="InterPro" id="IPR017853">
    <property type="entry name" value="GH"/>
</dbReference>
<organism evidence="6 7">
    <name type="scientific">Pomacea canaliculata</name>
    <name type="common">Golden apple snail</name>
    <dbReference type="NCBI Taxonomy" id="400727"/>
    <lineage>
        <taxon>Eukaryota</taxon>
        <taxon>Metazoa</taxon>
        <taxon>Spiralia</taxon>
        <taxon>Lophotrochozoa</taxon>
        <taxon>Mollusca</taxon>
        <taxon>Gastropoda</taxon>
        <taxon>Caenogastropoda</taxon>
        <taxon>Architaenioglossa</taxon>
        <taxon>Ampullarioidea</taxon>
        <taxon>Ampullariidae</taxon>
        <taxon>Pomacea</taxon>
    </lineage>
</organism>
<dbReference type="InterPro" id="IPR050314">
    <property type="entry name" value="Glycosyl_Hydrlase_18"/>
</dbReference>
<sequence length="129" mass="14664">MKVVSTDRGRKSFAASAVNYLRAYGFDGLDIDWEYPGTPPETKQNFTILLQTIRAEFEEDARRRQMAPLLLSVAAPVSLSQMEAGYEIQEVTSLVDFVNLMAYDFHGSWNKITSFNSPLYSRLNDTRTL</sequence>
<comment type="similarity">
    <text evidence="4">Belongs to the glycosyl hydrolase 18 family.</text>
</comment>
<evidence type="ECO:0000256" key="2">
    <source>
        <dbReference type="ARBA" id="ARBA00023295"/>
    </source>
</evidence>
<dbReference type="STRING" id="400727.A0A2T7PX08"/>
<dbReference type="GO" id="GO:0006032">
    <property type="term" value="P:chitin catabolic process"/>
    <property type="evidence" value="ECO:0007669"/>
    <property type="project" value="TreeGrafter"/>
</dbReference>
<dbReference type="PANTHER" id="PTHR11177:SF317">
    <property type="entry name" value="CHITINASE 12-RELATED"/>
    <property type="match status" value="1"/>
</dbReference>
<dbReference type="PROSITE" id="PS01095">
    <property type="entry name" value="GH18_1"/>
    <property type="match status" value="1"/>
</dbReference>
<evidence type="ECO:0000256" key="4">
    <source>
        <dbReference type="RuleBase" id="RU004453"/>
    </source>
</evidence>
<protein>
    <recommendedName>
        <fullName evidence="5">GH18 domain-containing protein</fullName>
    </recommendedName>
</protein>
<comment type="caution">
    <text evidence="6">The sequence shown here is derived from an EMBL/GenBank/DDBJ whole genome shotgun (WGS) entry which is preliminary data.</text>
</comment>
<dbReference type="AlphaFoldDB" id="A0A2T7PX08"/>
<dbReference type="OrthoDB" id="6138182at2759"/>
<accession>A0A2T7PX08</accession>
<keyword evidence="2 3" id="KW-0326">Glycosidase</keyword>
<dbReference type="EMBL" id="PZQS01000001">
    <property type="protein sequence ID" value="PVD37955.1"/>
    <property type="molecule type" value="Genomic_DNA"/>
</dbReference>
<dbReference type="Gene3D" id="3.20.20.80">
    <property type="entry name" value="Glycosidases"/>
    <property type="match status" value="1"/>
</dbReference>